<evidence type="ECO:0000256" key="5">
    <source>
        <dbReference type="SAM" id="MobiDB-lite"/>
    </source>
</evidence>
<evidence type="ECO:0000256" key="3">
    <source>
        <dbReference type="ARBA" id="ARBA00023054"/>
    </source>
</evidence>
<dbReference type="GO" id="GO:0000323">
    <property type="term" value="C:lytic vacuole"/>
    <property type="evidence" value="ECO:0007669"/>
    <property type="project" value="TreeGrafter"/>
</dbReference>
<dbReference type="PANTHER" id="PTHR15157:SF13">
    <property type="entry name" value="AUTOPHAGY-RELATED PROTEIN 14"/>
    <property type="match status" value="1"/>
</dbReference>
<feature type="compositionally biased region" description="Polar residues" evidence="5">
    <location>
        <begin position="501"/>
        <end position="512"/>
    </location>
</feature>
<evidence type="ECO:0000256" key="2">
    <source>
        <dbReference type="ARBA" id="ARBA00013807"/>
    </source>
</evidence>
<proteinExistence type="inferred from homology"/>
<keyword evidence="3 4" id="KW-0175">Coiled coil</keyword>
<keyword evidence="7" id="KW-1185">Reference proteome</keyword>
<feature type="region of interest" description="Disordered" evidence="5">
    <location>
        <begin position="460"/>
        <end position="536"/>
    </location>
</feature>
<reference evidence="6" key="1">
    <citation type="journal article" date="2020" name="Stud. Mycol.">
        <title>101 Dothideomycetes genomes: a test case for predicting lifestyles and emergence of pathogens.</title>
        <authorList>
            <person name="Haridas S."/>
            <person name="Albert R."/>
            <person name="Binder M."/>
            <person name="Bloem J."/>
            <person name="Labutti K."/>
            <person name="Salamov A."/>
            <person name="Andreopoulos B."/>
            <person name="Baker S."/>
            <person name="Barry K."/>
            <person name="Bills G."/>
            <person name="Bluhm B."/>
            <person name="Cannon C."/>
            <person name="Castanera R."/>
            <person name="Culley D."/>
            <person name="Daum C."/>
            <person name="Ezra D."/>
            <person name="Gonzalez J."/>
            <person name="Henrissat B."/>
            <person name="Kuo A."/>
            <person name="Liang C."/>
            <person name="Lipzen A."/>
            <person name="Lutzoni F."/>
            <person name="Magnuson J."/>
            <person name="Mondo S."/>
            <person name="Nolan M."/>
            <person name="Ohm R."/>
            <person name="Pangilinan J."/>
            <person name="Park H.-J."/>
            <person name="Ramirez L."/>
            <person name="Alfaro M."/>
            <person name="Sun H."/>
            <person name="Tritt A."/>
            <person name="Yoshinaga Y."/>
            <person name="Zwiers L.-H."/>
            <person name="Turgeon B."/>
            <person name="Goodwin S."/>
            <person name="Spatafora J."/>
            <person name="Crous P."/>
            <person name="Grigoriev I."/>
        </authorList>
    </citation>
    <scope>NUCLEOTIDE SEQUENCE</scope>
    <source>
        <strain evidence="6">CBS 130266</strain>
    </source>
</reference>
<protein>
    <recommendedName>
        <fullName evidence="2">Autophagy-related protein 14</fullName>
    </recommendedName>
</protein>
<evidence type="ECO:0000313" key="6">
    <source>
        <dbReference type="EMBL" id="KAF2435810.1"/>
    </source>
</evidence>
<dbReference type="AlphaFoldDB" id="A0A9P4P1X6"/>
<dbReference type="EMBL" id="MU007012">
    <property type="protein sequence ID" value="KAF2435810.1"/>
    <property type="molecule type" value="Genomic_DNA"/>
</dbReference>
<evidence type="ECO:0000256" key="1">
    <source>
        <dbReference type="ARBA" id="ARBA00009574"/>
    </source>
</evidence>
<dbReference type="PANTHER" id="PTHR15157">
    <property type="entry name" value="UV RADIATION RESISTANCE-ASSOCIATED GENE PROTEIN"/>
    <property type="match status" value="1"/>
</dbReference>
<gene>
    <name evidence="6" type="ORF">EJ08DRAFT_645495</name>
</gene>
<dbReference type="GO" id="GO:0035493">
    <property type="term" value="P:SNARE complex assembly"/>
    <property type="evidence" value="ECO:0007669"/>
    <property type="project" value="TreeGrafter"/>
</dbReference>
<evidence type="ECO:0000313" key="7">
    <source>
        <dbReference type="Proteomes" id="UP000800235"/>
    </source>
</evidence>
<name>A0A9P4P1X6_9PEZI</name>
<dbReference type="OrthoDB" id="16772at2759"/>
<dbReference type="Pfam" id="PF10186">
    <property type="entry name" value="ATG14"/>
    <property type="match status" value="1"/>
</dbReference>
<comment type="similarity">
    <text evidence="1">Belongs to the ATG14 family.</text>
</comment>
<accession>A0A9P4P1X6</accession>
<dbReference type="GO" id="GO:0032991">
    <property type="term" value="C:protein-containing complex"/>
    <property type="evidence" value="ECO:0007669"/>
    <property type="project" value="UniProtKB-ARBA"/>
</dbReference>
<feature type="compositionally biased region" description="Basic and acidic residues" evidence="5">
    <location>
        <begin position="465"/>
        <end position="476"/>
    </location>
</feature>
<comment type="caution">
    <text evidence="6">The sequence shown here is derived from an EMBL/GenBank/DDBJ whole genome shotgun (WGS) entry which is preliminary data.</text>
</comment>
<dbReference type="GO" id="GO:0000149">
    <property type="term" value="F:SNARE binding"/>
    <property type="evidence" value="ECO:0007669"/>
    <property type="project" value="TreeGrafter"/>
</dbReference>
<feature type="compositionally biased region" description="Basic and acidic residues" evidence="5">
    <location>
        <begin position="526"/>
        <end position="536"/>
    </location>
</feature>
<feature type="coiled-coil region" evidence="4">
    <location>
        <begin position="88"/>
        <end position="122"/>
    </location>
</feature>
<sequence length="536" mass="59543">MDCEICGNLFSERRKCLCVTCARSAVYPLRLEQVNMLLEKESMARRVEAVMGGMGKDSPRETMALSGVMIDTFECAKAHEMEYTNSDATAITERLNQITEKAQQLRLDIEAYKKTIAEKKKALAQRRSDYNSAIFGLEGRNTRELEEIQSGIRRINRRRDQKLLEIVTGRYQLCKEAAIFAGLKRVKKKREDGAIREYYKIGNTLPIFDLRELHTAKPHELSASLTQIACLTARAATYLGLRLPAEITVPHKSYPLATIFSPNSSYTFRDVVFPSLTPSQSARSLSASQSQDQRPLPHPRTLFINTTLAKLMKDDPPASSIFIEGVTLLAWDIAWLCKVQGMSGFNSEEDICPLGRNLWNLLIGEVKSSITTKGESRGDVAITPAKAAVETSAPLLFGQYSHSTTVGFFGAADGKDLLRNWKLSSPARSVDKIKDHLKSEIQKAEWELLDEKEWDGLGADEEEPVMVHDGKSKPARNENTGSTAKAVESVRKEAPRRPSIRNGSESGKSTPARTGGANGWTNVRSRNSEAGRTAKE</sequence>
<organism evidence="6 7">
    <name type="scientific">Tothia fuscella</name>
    <dbReference type="NCBI Taxonomy" id="1048955"/>
    <lineage>
        <taxon>Eukaryota</taxon>
        <taxon>Fungi</taxon>
        <taxon>Dikarya</taxon>
        <taxon>Ascomycota</taxon>
        <taxon>Pezizomycotina</taxon>
        <taxon>Dothideomycetes</taxon>
        <taxon>Pleosporomycetidae</taxon>
        <taxon>Venturiales</taxon>
        <taxon>Cylindrosympodiaceae</taxon>
        <taxon>Tothia</taxon>
    </lineage>
</organism>
<dbReference type="InterPro" id="IPR018791">
    <property type="entry name" value="UV_resistance/autophagy_Atg14"/>
</dbReference>
<dbReference type="GO" id="GO:0005768">
    <property type="term" value="C:endosome"/>
    <property type="evidence" value="ECO:0007669"/>
    <property type="project" value="TreeGrafter"/>
</dbReference>
<evidence type="ECO:0000256" key="4">
    <source>
        <dbReference type="SAM" id="Coils"/>
    </source>
</evidence>
<dbReference type="Proteomes" id="UP000800235">
    <property type="component" value="Unassembled WGS sequence"/>
</dbReference>